<accession>A0A3M0CWF6</accession>
<evidence type="ECO:0000313" key="1">
    <source>
        <dbReference type="EMBL" id="AZH25986.1"/>
    </source>
</evidence>
<dbReference type="NCBIfam" id="TIGR03995">
    <property type="entry name" value="target_X_rSAM"/>
    <property type="match status" value="1"/>
</dbReference>
<protein>
    <submittedName>
        <fullName evidence="1">CGCGG family rSAM-modified RiPP protein</fullName>
    </submittedName>
    <submittedName>
        <fullName evidence="2">Putative CGCGG family rSAM target protein</fullName>
    </submittedName>
</protein>
<proteinExistence type="predicted"/>
<reference evidence="2" key="3">
    <citation type="submission" date="2018-10" db="EMBL/GenBank/DDBJ databases">
        <authorList>
            <person name="Whitman W."/>
            <person name="Huntemann M."/>
            <person name="Clum A."/>
            <person name="Pillay M."/>
            <person name="Palaniappan K."/>
            <person name="Varghese N."/>
            <person name="Mikhailova N."/>
            <person name="Stamatis D."/>
            <person name="Reddy T."/>
            <person name="Daum C."/>
            <person name="Shapiro N."/>
            <person name="Ivanova N."/>
            <person name="Kyrpides N."/>
            <person name="Woyke T."/>
        </authorList>
    </citation>
    <scope>NUCLEOTIDE SEQUENCE</scope>
    <source>
        <strain evidence="2">CGMCC 1.10124</strain>
    </source>
</reference>
<evidence type="ECO:0000313" key="2">
    <source>
        <dbReference type="EMBL" id="RMB11686.1"/>
    </source>
</evidence>
<name>A0A3M0CWF6_9EURY</name>
<dbReference type="EMBL" id="CP034145">
    <property type="protein sequence ID" value="AZH25986.1"/>
    <property type="molecule type" value="Genomic_DNA"/>
</dbReference>
<dbReference type="InterPro" id="IPR023906">
    <property type="entry name" value="rSAM_target_put"/>
</dbReference>
<dbReference type="EMBL" id="REFS01000008">
    <property type="protein sequence ID" value="RMB11686.1"/>
    <property type="molecule type" value="Genomic_DNA"/>
</dbReference>
<dbReference type="GeneID" id="38471956"/>
<gene>
    <name evidence="2" type="ORF">ATH50_3388</name>
    <name evidence="1" type="ORF">DU502_11680</name>
</gene>
<evidence type="ECO:0000313" key="3">
    <source>
        <dbReference type="Proteomes" id="UP000277326"/>
    </source>
</evidence>
<keyword evidence="4" id="KW-1185">Reference proteome</keyword>
<dbReference type="Proteomes" id="UP000277326">
    <property type="component" value="Unassembled WGS sequence"/>
</dbReference>
<dbReference type="AlphaFoldDB" id="A0A3M0CWF6"/>
<dbReference type="RefSeq" id="WP_121921920.1">
    <property type="nucleotide sequence ID" value="NZ_CP034145.1"/>
</dbReference>
<sequence>MPETYAGREPVTMRRHDRPWIADLETADHASDRQLTVTEAVDAVEQTYSGRFVDLVTPEQHGHPSSYLYEPVRTVARSVDIEDEGRCSCGGYVTRVAVD</sequence>
<dbReference type="Pfam" id="PF26005">
    <property type="entry name" value="rSAM_target_put"/>
    <property type="match status" value="1"/>
</dbReference>
<dbReference type="OrthoDB" id="275377at2157"/>
<dbReference type="Proteomes" id="UP000282007">
    <property type="component" value="Chromosome"/>
</dbReference>
<reference evidence="2 3" key="1">
    <citation type="journal article" date="2015" name="Stand. Genomic Sci.">
        <title>Genomic Encyclopedia of Bacterial and Archaeal Type Strains, Phase III: the genomes of soil and plant-associated and newly described type strains.</title>
        <authorList>
            <person name="Whitman W.B."/>
            <person name="Woyke T."/>
            <person name="Klenk H.P."/>
            <person name="Zhou Y."/>
            <person name="Lilburn T.G."/>
            <person name="Beck B.J."/>
            <person name="De Vos P."/>
            <person name="Vandamme P."/>
            <person name="Eisen J.A."/>
            <person name="Garrity G."/>
            <person name="Hugenholtz P."/>
            <person name="Kyrpides N.C."/>
        </authorList>
    </citation>
    <scope>NUCLEOTIDE SEQUENCE [LARGE SCALE GENOMIC DNA]</scope>
    <source>
        <strain evidence="2 3">CGMCC 1.10124</strain>
    </source>
</reference>
<evidence type="ECO:0000313" key="4">
    <source>
        <dbReference type="Proteomes" id="UP000282007"/>
    </source>
</evidence>
<reference evidence="1 4" key="2">
    <citation type="submission" date="2018-07" db="EMBL/GenBank/DDBJ databases">
        <title>Genome sequences of Haloplanus aerogenes JCM 16430T.</title>
        <authorList>
            <person name="Kim Y.B."/>
            <person name="Roh S.W."/>
        </authorList>
    </citation>
    <scope>NUCLEOTIDE SEQUENCE [LARGE SCALE GENOMIC DNA]</scope>
    <source>
        <strain evidence="1 4">JCM 16430</strain>
    </source>
</reference>
<dbReference type="KEGG" id="haer:DU502_11680"/>
<organism evidence="2 3">
    <name type="scientific">Haloplanus aerogenes</name>
    <dbReference type="NCBI Taxonomy" id="660522"/>
    <lineage>
        <taxon>Archaea</taxon>
        <taxon>Methanobacteriati</taxon>
        <taxon>Methanobacteriota</taxon>
        <taxon>Stenosarchaea group</taxon>
        <taxon>Halobacteria</taxon>
        <taxon>Halobacteriales</taxon>
        <taxon>Haloferacaceae</taxon>
        <taxon>Haloplanus</taxon>
    </lineage>
</organism>